<dbReference type="InterPro" id="IPR026055">
    <property type="entry name" value="FAR"/>
</dbReference>
<feature type="domain" description="Fatty acyl-CoA reductase C-terminal" evidence="5">
    <location>
        <begin position="419"/>
        <end position="504"/>
    </location>
</feature>
<dbReference type="Pfam" id="PF07993">
    <property type="entry name" value="NAD_binding_4"/>
    <property type="match status" value="1"/>
</dbReference>
<keyword evidence="2" id="KW-0444">Lipid biosynthesis</keyword>
<feature type="compositionally biased region" description="Low complexity" evidence="4">
    <location>
        <begin position="511"/>
        <end position="520"/>
    </location>
</feature>
<feature type="region of interest" description="Disordered" evidence="4">
    <location>
        <begin position="1"/>
        <end position="23"/>
    </location>
</feature>
<dbReference type="InterPro" id="IPR013120">
    <property type="entry name" value="FAR_NAD-bd"/>
</dbReference>
<dbReference type="SUPFAM" id="SSF51735">
    <property type="entry name" value="NAD(P)-binding Rossmann-fold domains"/>
    <property type="match status" value="1"/>
</dbReference>
<keyword evidence="3" id="KW-0443">Lipid metabolism</keyword>
<dbReference type="CDD" id="cd05236">
    <property type="entry name" value="FAR-N_SDR_e"/>
    <property type="match status" value="1"/>
</dbReference>
<evidence type="ECO:0000256" key="3">
    <source>
        <dbReference type="ARBA" id="ARBA00023098"/>
    </source>
</evidence>
<dbReference type="GO" id="GO:0080019">
    <property type="term" value="F:alcohol-forming very long-chain fatty acyl-CoA reductase activity"/>
    <property type="evidence" value="ECO:0007669"/>
    <property type="project" value="InterPro"/>
</dbReference>
<dbReference type="Pfam" id="PF03015">
    <property type="entry name" value="Sterile"/>
    <property type="match status" value="1"/>
</dbReference>
<dbReference type="EMBL" id="JACHWY010000002">
    <property type="protein sequence ID" value="MBB3047876.1"/>
    <property type="molecule type" value="Genomic_DNA"/>
</dbReference>
<dbReference type="RefSeq" id="WP_183410633.1">
    <property type="nucleotide sequence ID" value="NZ_JACHWY010000002.1"/>
</dbReference>
<feature type="region of interest" description="Disordered" evidence="4">
    <location>
        <begin position="503"/>
        <end position="528"/>
    </location>
</feature>
<protein>
    <submittedName>
        <fullName evidence="7">Nucleoside-diphosphate-sugar epimerase</fullName>
    </submittedName>
</protein>
<dbReference type="PANTHER" id="PTHR11011">
    <property type="entry name" value="MALE STERILITY PROTEIN 2-RELATED"/>
    <property type="match status" value="1"/>
</dbReference>
<evidence type="ECO:0000256" key="1">
    <source>
        <dbReference type="ARBA" id="ARBA00005928"/>
    </source>
</evidence>
<evidence type="ECO:0000256" key="4">
    <source>
        <dbReference type="SAM" id="MobiDB-lite"/>
    </source>
</evidence>
<proteinExistence type="inferred from homology"/>
<comment type="similarity">
    <text evidence="1">Belongs to the fatty acyl-CoA reductase family.</text>
</comment>
<dbReference type="PANTHER" id="PTHR11011:SF45">
    <property type="entry name" value="FATTY ACYL-COA REDUCTASE CG8306-RELATED"/>
    <property type="match status" value="1"/>
</dbReference>
<dbReference type="Proteomes" id="UP000537130">
    <property type="component" value="Unassembled WGS sequence"/>
</dbReference>
<evidence type="ECO:0000256" key="2">
    <source>
        <dbReference type="ARBA" id="ARBA00022516"/>
    </source>
</evidence>
<organism evidence="7 8">
    <name type="scientific">Litorivivens lipolytica</name>
    <dbReference type="NCBI Taxonomy" id="1524264"/>
    <lineage>
        <taxon>Bacteria</taxon>
        <taxon>Pseudomonadati</taxon>
        <taxon>Pseudomonadota</taxon>
        <taxon>Gammaproteobacteria</taxon>
        <taxon>Litorivivens</taxon>
    </lineage>
</organism>
<feature type="domain" description="Thioester reductase (TE)" evidence="6">
    <location>
        <begin position="33"/>
        <end position="335"/>
    </location>
</feature>
<dbReference type="Gene3D" id="3.40.50.720">
    <property type="entry name" value="NAD(P)-binding Rossmann-like Domain"/>
    <property type="match status" value="1"/>
</dbReference>
<dbReference type="CDD" id="cd09071">
    <property type="entry name" value="FAR_C"/>
    <property type="match status" value="1"/>
</dbReference>
<dbReference type="GO" id="GO:0010345">
    <property type="term" value="P:suberin biosynthetic process"/>
    <property type="evidence" value="ECO:0007669"/>
    <property type="project" value="TreeGrafter"/>
</dbReference>
<dbReference type="InterPro" id="IPR033640">
    <property type="entry name" value="FAR_C"/>
</dbReference>
<dbReference type="AlphaFoldDB" id="A0A7W4W5J2"/>
<accession>A0A7W4W5J2</accession>
<dbReference type="GO" id="GO:0035336">
    <property type="term" value="P:long-chain fatty-acyl-CoA metabolic process"/>
    <property type="evidence" value="ECO:0007669"/>
    <property type="project" value="TreeGrafter"/>
</dbReference>
<reference evidence="7 8" key="1">
    <citation type="submission" date="2020-08" db="EMBL/GenBank/DDBJ databases">
        <title>Genomic Encyclopedia of Type Strains, Phase III (KMG-III): the genomes of soil and plant-associated and newly described type strains.</title>
        <authorList>
            <person name="Whitman W."/>
        </authorList>
    </citation>
    <scope>NUCLEOTIDE SEQUENCE [LARGE SCALE GENOMIC DNA]</scope>
    <source>
        <strain evidence="7 8">CECT 8654</strain>
    </source>
</reference>
<evidence type="ECO:0000313" key="8">
    <source>
        <dbReference type="Proteomes" id="UP000537130"/>
    </source>
</evidence>
<evidence type="ECO:0000259" key="5">
    <source>
        <dbReference type="Pfam" id="PF03015"/>
    </source>
</evidence>
<comment type="caution">
    <text evidence="7">The sequence shown here is derived from an EMBL/GenBank/DDBJ whole genome shotgun (WGS) entry which is preliminary data.</text>
</comment>
<sequence length="528" mass="58626">MTTAASAPTSTPKSSPAPNRPVEHSLAGKHLLITGTTGFLGKVILEKLIRDLPQVGGIYLLIRGNRHYPTARERFIAEVMSSSVFSTLRQRNRAAFERFLQEKVHCLTGEVTEANFGMKAEAFQQLADRLDLIVHSAASVNFRERMDVALSINTLCLHNIVALSAAGGAIPVLQVSTCYVNGFQRGSIYETFNPPAREELPKDADGLYDIEPLVAELQGKIAELEKDYQGRALAEQLVLLGERESRRHGWNDTYTFTKWLGEQYLRKALKGKALTVVRPAIIESTLKEPTPGWIEGVKVADAVLLAYARQKVVFFPGKRSGVIDVIPADLVANAVILAGAELLSAAPCHRIYQACSGARNPLLLGDFVDHLMREAQENHMTYEKLFEVEPRKPFKVINRKLFDVSLFLLCRTLSTRDKTLKLMGRNQPSRLLRNLNAMNKLAEIFAFYATPNYVFHSEQLQSLGRRMGETGRDARFPVDAAVIDWEHYIRKVHIAGLNSYALNDGKPSPRKSSSQTSTKTGGKGQQAA</sequence>
<name>A0A7W4W5J2_9GAMM</name>
<dbReference type="InterPro" id="IPR036291">
    <property type="entry name" value="NAD(P)-bd_dom_sf"/>
</dbReference>
<feature type="compositionally biased region" description="Low complexity" evidence="4">
    <location>
        <begin position="1"/>
        <end position="17"/>
    </location>
</feature>
<keyword evidence="8" id="KW-1185">Reference proteome</keyword>
<gene>
    <name evidence="7" type="ORF">FHR99_002142</name>
</gene>
<evidence type="ECO:0000259" key="6">
    <source>
        <dbReference type="Pfam" id="PF07993"/>
    </source>
</evidence>
<evidence type="ECO:0000313" key="7">
    <source>
        <dbReference type="EMBL" id="MBB3047876.1"/>
    </source>
</evidence>